<keyword evidence="9" id="KW-1185">Reference proteome</keyword>
<evidence type="ECO:0000256" key="1">
    <source>
        <dbReference type="ARBA" id="ARBA00022559"/>
    </source>
</evidence>
<dbReference type="GO" id="GO:0005737">
    <property type="term" value="C:cytoplasm"/>
    <property type="evidence" value="ECO:0007669"/>
    <property type="project" value="TreeGrafter"/>
</dbReference>
<dbReference type="CDD" id="cd03013">
    <property type="entry name" value="PRX5_like"/>
    <property type="match status" value="1"/>
</dbReference>
<feature type="active site" description="Cysteine sulfenic acid (-SOH) intermediate" evidence="5">
    <location>
        <position position="48"/>
    </location>
</feature>
<dbReference type="PANTHER" id="PTHR10430">
    <property type="entry name" value="PEROXIREDOXIN"/>
    <property type="match status" value="1"/>
</dbReference>
<feature type="domain" description="Thioredoxin" evidence="7">
    <location>
        <begin position="2"/>
        <end position="157"/>
    </location>
</feature>
<dbReference type="Gene3D" id="3.40.30.10">
    <property type="entry name" value="Glutaredoxin"/>
    <property type="match status" value="1"/>
</dbReference>
<protein>
    <recommendedName>
        <fullName evidence="6">Glutathione-dependent peroxiredoxin</fullName>
        <ecNumber evidence="6">1.11.1.27</ecNumber>
    </recommendedName>
</protein>
<keyword evidence="1 6" id="KW-0575">Peroxidase</keyword>
<dbReference type="GO" id="GO:0034599">
    <property type="term" value="P:cellular response to oxidative stress"/>
    <property type="evidence" value="ECO:0007669"/>
    <property type="project" value="InterPro"/>
</dbReference>
<dbReference type="Pfam" id="PF08534">
    <property type="entry name" value="Redoxin"/>
    <property type="match status" value="1"/>
</dbReference>
<evidence type="ECO:0000256" key="3">
    <source>
        <dbReference type="ARBA" id="ARBA00023002"/>
    </source>
</evidence>
<dbReference type="GO" id="GO:0042744">
    <property type="term" value="P:hydrogen peroxide catabolic process"/>
    <property type="evidence" value="ECO:0007669"/>
    <property type="project" value="TreeGrafter"/>
</dbReference>
<name>A0A3N1P1J4_9GAMM</name>
<dbReference type="FunFam" id="3.40.30.10:FF:000020">
    <property type="entry name" value="Peroxiredoxin"/>
    <property type="match status" value="1"/>
</dbReference>
<dbReference type="EMBL" id="RJUL01000011">
    <property type="protein sequence ID" value="ROQ21919.1"/>
    <property type="molecule type" value="Genomic_DNA"/>
</dbReference>
<dbReference type="EC" id="1.11.1.27" evidence="6"/>
<dbReference type="InterPro" id="IPR013766">
    <property type="entry name" value="Thioredoxin_domain"/>
</dbReference>
<evidence type="ECO:0000259" key="7">
    <source>
        <dbReference type="PROSITE" id="PS51352"/>
    </source>
</evidence>
<dbReference type="RefSeq" id="WP_123422434.1">
    <property type="nucleotide sequence ID" value="NZ_JBLXAC010000013.1"/>
</dbReference>
<evidence type="ECO:0000256" key="2">
    <source>
        <dbReference type="ARBA" id="ARBA00022862"/>
    </source>
</evidence>
<dbReference type="PANTHER" id="PTHR10430:SF16">
    <property type="entry name" value="PEROXIREDOXIN-5, MITOCHONDRIAL"/>
    <property type="match status" value="1"/>
</dbReference>
<accession>A0A3N1P1J4</accession>
<keyword evidence="4 6" id="KW-0676">Redox-active center</keyword>
<keyword evidence="3 6" id="KW-0560">Oxidoreductase</keyword>
<organism evidence="8 9">
    <name type="scientific">Gallaecimonas pentaromativorans</name>
    <dbReference type="NCBI Taxonomy" id="584787"/>
    <lineage>
        <taxon>Bacteria</taxon>
        <taxon>Pseudomonadati</taxon>
        <taxon>Pseudomonadota</taxon>
        <taxon>Gammaproteobacteria</taxon>
        <taxon>Enterobacterales</taxon>
        <taxon>Gallaecimonadaceae</taxon>
        <taxon>Gallaecimonas</taxon>
    </lineage>
</organism>
<sequence length="157" mass="16597">MIQVGDNIPAASVQQMIDGKPAEVHTQDFFKGKKVVLFAVPGAFTPTCSAAHLPGYVVLADEIKAKGIDAIVCLAVNDAFVMDAWGKAQNASELLMWGDGDGSFTKALGLDVDTGAFGGLRSRRYAMVVEDGVVTLLNVEPPKTFENSKAEVVLAVL</sequence>
<dbReference type="SUPFAM" id="SSF52833">
    <property type="entry name" value="Thioredoxin-like"/>
    <property type="match status" value="1"/>
</dbReference>
<dbReference type="InterPro" id="IPR037944">
    <property type="entry name" value="PRX5-like"/>
</dbReference>
<dbReference type="InterPro" id="IPR013740">
    <property type="entry name" value="Redoxin"/>
</dbReference>
<evidence type="ECO:0000313" key="9">
    <source>
        <dbReference type="Proteomes" id="UP000268033"/>
    </source>
</evidence>
<evidence type="ECO:0000313" key="8">
    <source>
        <dbReference type="EMBL" id="ROQ21919.1"/>
    </source>
</evidence>
<dbReference type="GO" id="GO:0045454">
    <property type="term" value="P:cell redox homeostasis"/>
    <property type="evidence" value="ECO:0007669"/>
    <property type="project" value="TreeGrafter"/>
</dbReference>
<evidence type="ECO:0000256" key="4">
    <source>
        <dbReference type="ARBA" id="ARBA00023284"/>
    </source>
</evidence>
<comment type="caution">
    <text evidence="8">The sequence shown here is derived from an EMBL/GenBank/DDBJ whole genome shotgun (WGS) entry which is preliminary data.</text>
</comment>
<dbReference type="InterPro" id="IPR036249">
    <property type="entry name" value="Thioredoxin-like_sf"/>
</dbReference>
<dbReference type="PROSITE" id="PS51352">
    <property type="entry name" value="THIOREDOXIN_2"/>
    <property type="match status" value="1"/>
</dbReference>
<evidence type="ECO:0000256" key="5">
    <source>
        <dbReference type="PIRSR" id="PIRSR637944-1"/>
    </source>
</evidence>
<evidence type="ECO:0000256" key="6">
    <source>
        <dbReference type="RuleBase" id="RU366011"/>
    </source>
</evidence>
<comment type="function">
    <text evidence="6">Thiol-specific peroxidase that catalyzes the reduction of hydrogen peroxide and organic hydroperoxides to water and alcohols, respectively. Plays a role in cell protection against oxidative stress by detoxifying peroxides.</text>
</comment>
<proteinExistence type="inferred from homology"/>
<comment type="similarity">
    <text evidence="6">Belongs to the peroxiredoxin family. Prx5 subfamily.</text>
</comment>
<keyword evidence="2 6" id="KW-0049">Antioxidant</keyword>
<reference evidence="8 9" key="1">
    <citation type="submission" date="2018-11" db="EMBL/GenBank/DDBJ databases">
        <title>Genomic Encyclopedia of Type Strains, Phase IV (KMG-IV): sequencing the most valuable type-strain genomes for metagenomic binning, comparative biology and taxonomic classification.</title>
        <authorList>
            <person name="Goeker M."/>
        </authorList>
    </citation>
    <scope>NUCLEOTIDE SEQUENCE [LARGE SCALE GENOMIC DNA]</scope>
    <source>
        <strain evidence="8 9">DSM 21945</strain>
    </source>
</reference>
<dbReference type="GO" id="GO:0008379">
    <property type="term" value="F:thioredoxin peroxidase activity"/>
    <property type="evidence" value="ECO:0007669"/>
    <property type="project" value="InterPro"/>
</dbReference>
<gene>
    <name evidence="8" type="ORF">EDC28_11121</name>
</gene>
<comment type="catalytic activity">
    <reaction evidence="6">
        <text>a hydroperoxide + 2 glutathione = an alcohol + glutathione disulfide + H2O</text>
        <dbReference type="Rhea" id="RHEA:62632"/>
        <dbReference type="ChEBI" id="CHEBI:15377"/>
        <dbReference type="ChEBI" id="CHEBI:30879"/>
        <dbReference type="ChEBI" id="CHEBI:35924"/>
        <dbReference type="ChEBI" id="CHEBI:57925"/>
        <dbReference type="ChEBI" id="CHEBI:58297"/>
        <dbReference type="EC" id="1.11.1.27"/>
    </reaction>
</comment>
<dbReference type="Proteomes" id="UP000268033">
    <property type="component" value="Unassembled WGS sequence"/>
</dbReference>
<dbReference type="STRING" id="584787.GCA_001247655_03512"/>
<dbReference type="AlphaFoldDB" id="A0A3N1P1J4"/>